<dbReference type="GO" id="GO:0044550">
    <property type="term" value="P:secondary metabolite biosynthetic process"/>
    <property type="evidence" value="ECO:0007669"/>
    <property type="project" value="TreeGrafter"/>
</dbReference>
<evidence type="ECO:0000259" key="4">
    <source>
        <dbReference type="Pfam" id="PF08545"/>
    </source>
</evidence>
<dbReference type="InterPro" id="IPR016039">
    <property type="entry name" value="Thiolase-like"/>
</dbReference>
<organism evidence="5 6">
    <name type="scientific">Parapedobacter composti</name>
    <dbReference type="NCBI Taxonomy" id="623281"/>
    <lineage>
        <taxon>Bacteria</taxon>
        <taxon>Pseudomonadati</taxon>
        <taxon>Bacteroidota</taxon>
        <taxon>Sphingobacteriia</taxon>
        <taxon>Sphingobacteriales</taxon>
        <taxon>Sphingobacteriaceae</taxon>
        <taxon>Parapedobacter</taxon>
    </lineage>
</organism>
<dbReference type="GO" id="GO:0004315">
    <property type="term" value="F:3-oxoacyl-[acyl-carrier-protein] synthase activity"/>
    <property type="evidence" value="ECO:0007669"/>
    <property type="project" value="InterPro"/>
</dbReference>
<evidence type="ECO:0000259" key="3">
    <source>
        <dbReference type="Pfam" id="PF08541"/>
    </source>
</evidence>
<dbReference type="InterPro" id="IPR013747">
    <property type="entry name" value="ACP_syn_III_C"/>
</dbReference>
<dbReference type="SUPFAM" id="SSF53901">
    <property type="entry name" value="Thiolase-like"/>
    <property type="match status" value="1"/>
</dbReference>
<dbReference type="PANTHER" id="PTHR34069">
    <property type="entry name" value="3-OXOACYL-[ACYL-CARRIER-PROTEIN] SYNTHASE 3"/>
    <property type="match status" value="1"/>
</dbReference>
<dbReference type="Gene3D" id="3.40.47.10">
    <property type="match status" value="1"/>
</dbReference>
<dbReference type="InterPro" id="IPR013751">
    <property type="entry name" value="ACP_syn_III_N"/>
</dbReference>
<protein>
    <submittedName>
        <fullName evidence="5">3-oxoacyl-[acyl-carrier-protein] synthase-3</fullName>
    </submittedName>
</protein>
<evidence type="ECO:0000256" key="2">
    <source>
        <dbReference type="ARBA" id="ARBA00023315"/>
    </source>
</evidence>
<accession>A0A1I1LLV6</accession>
<dbReference type="STRING" id="623281.SAMN05421747_12255"/>
<evidence type="ECO:0000313" key="5">
    <source>
        <dbReference type="EMBL" id="SFC74094.1"/>
    </source>
</evidence>
<keyword evidence="2" id="KW-0012">Acyltransferase</keyword>
<evidence type="ECO:0000313" key="6">
    <source>
        <dbReference type="Proteomes" id="UP000199577"/>
    </source>
</evidence>
<reference evidence="5 6" key="1">
    <citation type="submission" date="2016-10" db="EMBL/GenBank/DDBJ databases">
        <authorList>
            <person name="de Groot N.N."/>
        </authorList>
    </citation>
    <scope>NUCLEOTIDE SEQUENCE [LARGE SCALE GENOMIC DNA]</scope>
    <source>
        <strain evidence="5 6">DSM 22900</strain>
    </source>
</reference>
<dbReference type="CDD" id="cd00830">
    <property type="entry name" value="KAS_III"/>
    <property type="match status" value="1"/>
</dbReference>
<dbReference type="Pfam" id="PF08545">
    <property type="entry name" value="ACP_syn_III"/>
    <property type="match status" value="1"/>
</dbReference>
<gene>
    <name evidence="5" type="ORF">SAMN05421747_12255</name>
</gene>
<proteinExistence type="predicted"/>
<feature type="domain" description="Beta-ketoacyl-[acyl-carrier-protein] synthase III C-terminal" evidence="3">
    <location>
        <begin position="259"/>
        <end position="358"/>
    </location>
</feature>
<dbReference type="AlphaFoldDB" id="A0A1I1LLV6"/>
<dbReference type="Proteomes" id="UP000199577">
    <property type="component" value="Unassembled WGS sequence"/>
</dbReference>
<dbReference type="EMBL" id="FOLL01000022">
    <property type="protein sequence ID" value="SFC74094.1"/>
    <property type="molecule type" value="Genomic_DNA"/>
</dbReference>
<feature type="domain" description="Beta-ketoacyl-[acyl-carrier-protein] synthase III N-terminal" evidence="4">
    <location>
        <begin position="133"/>
        <end position="204"/>
    </location>
</feature>
<sequence>MDHPTYAVIVGSGSYIPTRRIRNEDFREHAFYDQDGTKLKKMNAEIIRQFGRITGIQERRYVTDDLVASDIAAFAGQDALASSGIDGETLDYIIVAHNFGDIRADNRRSEFVPALASRVKHRLTIKNPSTIAYDLPFGCAGWLQGVIQADTYIRNGSAKRVLVIGTETLSRISDPHDRDSMIYADGAGAVVLEARQSDTPVGVLSHATKSYATELAYVLRMGKSSNPEYGHDHLFLKMNGRKLYEYALKAVPQTTKECLDQAGLSITEVDKVLIHQANEKMDEAILRNLFELYGLNSSPKDMMPMTISWLGNSSVATLPTLYDLMYKEKLIDQVLQKGSVIVFASMGAGVNMNAVAYKIPAA</sequence>
<evidence type="ECO:0000256" key="1">
    <source>
        <dbReference type="ARBA" id="ARBA00022679"/>
    </source>
</evidence>
<dbReference type="RefSeq" id="WP_090974908.1">
    <property type="nucleotide sequence ID" value="NZ_FOLL01000022.1"/>
</dbReference>
<keyword evidence="6" id="KW-1185">Reference proteome</keyword>
<dbReference type="GO" id="GO:0006633">
    <property type="term" value="P:fatty acid biosynthetic process"/>
    <property type="evidence" value="ECO:0007669"/>
    <property type="project" value="InterPro"/>
</dbReference>
<dbReference type="OrthoDB" id="5171393at2"/>
<keyword evidence="1" id="KW-0808">Transferase</keyword>
<dbReference type="PANTHER" id="PTHR34069:SF3">
    <property type="entry name" value="ACYL-COA:ACYL-COA ALKYLTRANSFERASE"/>
    <property type="match status" value="1"/>
</dbReference>
<dbReference type="Pfam" id="PF08541">
    <property type="entry name" value="ACP_syn_III_C"/>
    <property type="match status" value="1"/>
</dbReference>
<name>A0A1I1LLV6_9SPHI</name>